<feature type="transmembrane region" description="Helical" evidence="8">
    <location>
        <begin position="300"/>
        <end position="321"/>
    </location>
</feature>
<protein>
    <submittedName>
        <fullName evidence="10">MFS transporter, DHA1 family, tetracycline resistance protein</fullName>
    </submittedName>
</protein>
<keyword evidence="7 8" id="KW-0472">Membrane</keyword>
<sequence>MGFIFAVLVIDSLGFGLIAPILPDLVQKLAHVPLSHAALWVGTLSMTFAATQFFASPVLGQLSDRFGRRRLILISLSGSAANYILLAFAPTIGWLFIGRLIAGATAGNVSAASAYIADITPPEQRAQRFGMIGAAFGLGFMAGPMLGGFLGAINLRLPFLVSAGLVAVNVIYGIFVLPESLPVEKRRPLRLRDATPLGAMRLLTTVPRLWRLAAAWSVRWFGLGALQAVLVLFTELRFGWGPQQNGILFAAVGVASTIVQFTLVKRAVTLFGERGAALVGFGASAIGFMMFGLAPSPVWLFVGIAFTSLGSVANPAIRSMISRALPADQQGRAAGALASIEGLTAIVAPLTGAFVFDLFSRNVPWRLPGAPFVMVSAMLVGAAWLILTSAPRTSKTRAEK</sequence>
<keyword evidence="6 8" id="KW-1133">Transmembrane helix</keyword>
<feature type="transmembrane region" description="Helical" evidence="8">
    <location>
        <begin position="368"/>
        <end position="387"/>
    </location>
</feature>
<dbReference type="Gene3D" id="1.20.1250.20">
    <property type="entry name" value="MFS general substrate transporter like domains"/>
    <property type="match status" value="1"/>
</dbReference>
<keyword evidence="11" id="KW-1185">Reference proteome</keyword>
<dbReference type="InterPro" id="IPR001958">
    <property type="entry name" value="Tet-R_TetA/multi-R_MdtG-like"/>
</dbReference>
<dbReference type="InterPro" id="IPR005829">
    <property type="entry name" value="Sugar_transporter_CS"/>
</dbReference>
<dbReference type="GO" id="GO:0022857">
    <property type="term" value="F:transmembrane transporter activity"/>
    <property type="evidence" value="ECO:0007669"/>
    <property type="project" value="InterPro"/>
</dbReference>
<dbReference type="InterPro" id="IPR011701">
    <property type="entry name" value="MFS"/>
</dbReference>
<evidence type="ECO:0000256" key="4">
    <source>
        <dbReference type="ARBA" id="ARBA00022448"/>
    </source>
</evidence>
<dbReference type="OrthoDB" id="9764259at2"/>
<proteinExistence type="inferred from homology"/>
<feature type="transmembrane region" description="Helical" evidence="8">
    <location>
        <begin position="38"/>
        <end position="59"/>
    </location>
</feature>
<dbReference type="InterPro" id="IPR020846">
    <property type="entry name" value="MFS_dom"/>
</dbReference>
<evidence type="ECO:0000256" key="6">
    <source>
        <dbReference type="ARBA" id="ARBA00022989"/>
    </source>
</evidence>
<keyword evidence="5 8" id="KW-0812">Transmembrane</keyword>
<feature type="transmembrane region" description="Helical" evidence="8">
    <location>
        <begin position="246"/>
        <end position="264"/>
    </location>
</feature>
<comment type="function">
    <text evidence="1">Resistance to tetracycline by an active tetracycline efflux. This is an energy-dependent process that decreases the accumulation of the antibiotic in whole cells. This protein functions as a metal-tetracycline/H(+) antiporter.</text>
</comment>
<dbReference type="PRINTS" id="PR01035">
    <property type="entry name" value="TCRTETA"/>
</dbReference>
<evidence type="ECO:0000256" key="3">
    <source>
        <dbReference type="ARBA" id="ARBA00007520"/>
    </source>
</evidence>
<dbReference type="CDD" id="cd17388">
    <property type="entry name" value="MFS_TetA"/>
    <property type="match status" value="1"/>
</dbReference>
<evidence type="ECO:0000259" key="9">
    <source>
        <dbReference type="PROSITE" id="PS50850"/>
    </source>
</evidence>
<feature type="transmembrane region" description="Helical" evidence="8">
    <location>
        <begin position="159"/>
        <end position="177"/>
    </location>
</feature>
<feature type="transmembrane region" description="Helical" evidence="8">
    <location>
        <begin position="276"/>
        <end position="294"/>
    </location>
</feature>
<feature type="transmembrane region" description="Helical" evidence="8">
    <location>
        <begin position="71"/>
        <end position="90"/>
    </location>
</feature>
<evidence type="ECO:0000256" key="1">
    <source>
        <dbReference type="ARBA" id="ARBA00003279"/>
    </source>
</evidence>
<evidence type="ECO:0000256" key="7">
    <source>
        <dbReference type="ARBA" id="ARBA00023136"/>
    </source>
</evidence>
<feature type="transmembrane region" description="Helical" evidence="8">
    <location>
        <begin position="96"/>
        <end position="117"/>
    </location>
</feature>
<comment type="subcellular location">
    <subcellularLocation>
        <location evidence="2">Membrane</location>
        <topology evidence="2">Multi-pass membrane protein</topology>
    </subcellularLocation>
</comment>
<dbReference type="PANTHER" id="PTHR23504">
    <property type="entry name" value="MAJOR FACILITATOR SUPERFAMILY DOMAIN-CONTAINING PROTEIN 10"/>
    <property type="match status" value="1"/>
</dbReference>
<dbReference type="InterPro" id="IPR036259">
    <property type="entry name" value="MFS_trans_sf"/>
</dbReference>
<name>A0A8G2FF44_ACIRU</name>
<reference evidence="10 11" key="1">
    <citation type="submission" date="2017-01" db="EMBL/GenBank/DDBJ databases">
        <authorList>
            <person name="Varghese N."/>
            <person name="Submissions S."/>
        </authorList>
    </citation>
    <scope>NUCLEOTIDE SEQUENCE [LARGE SCALE GENOMIC DNA]</scope>
    <source>
        <strain evidence="10 11">ATCC 35905</strain>
    </source>
</reference>
<dbReference type="Pfam" id="PF07690">
    <property type="entry name" value="MFS_1"/>
    <property type="match status" value="1"/>
</dbReference>
<feature type="transmembrane region" description="Helical" evidence="8">
    <location>
        <begin position="333"/>
        <end position="356"/>
    </location>
</feature>
<accession>A0A8G2FF44</accession>
<evidence type="ECO:0000256" key="5">
    <source>
        <dbReference type="ARBA" id="ARBA00022692"/>
    </source>
</evidence>
<dbReference type="AlphaFoldDB" id="A0A8G2FF44"/>
<comment type="caution">
    <text evidence="10">The sequence shown here is derived from an EMBL/GenBank/DDBJ whole genome shotgun (WGS) entry which is preliminary data.</text>
</comment>
<feature type="domain" description="Major facilitator superfamily (MFS) profile" evidence="9">
    <location>
        <begin position="1"/>
        <end position="394"/>
    </location>
</feature>
<feature type="transmembrane region" description="Helical" evidence="8">
    <location>
        <begin position="209"/>
        <end position="234"/>
    </location>
</feature>
<dbReference type="PANTHER" id="PTHR23504:SF15">
    <property type="entry name" value="MAJOR FACILITATOR SUPERFAMILY (MFS) PROFILE DOMAIN-CONTAINING PROTEIN"/>
    <property type="match status" value="1"/>
</dbReference>
<keyword evidence="4" id="KW-0813">Transport</keyword>
<dbReference type="PROSITE" id="PS50850">
    <property type="entry name" value="MFS"/>
    <property type="match status" value="1"/>
</dbReference>
<comment type="similarity">
    <text evidence="3">Belongs to the major facilitator superfamily. TCR/Tet family.</text>
</comment>
<gene>
    <name evidence="10" type="ORF">SAMN05421828_101246</name>
</gene>
<dbReference type="EMBL" id="FTNE01000001">
    <property type="protein sequence ID" value="SIQ09432.1"/>
    <property type="molecule type" value="Genomic_DNA"/>
</dbReference>
<dbReference type="RefSeq" id="WP_029312713.1">
    <property type="nucleotide sequence ID" value="NZ_FTNE01000001.1"/>
</dbReference>
<dbReference type="GO" id="GO:0016020">
    <property type="term" value="C:membrane"/>
    <property type="evidence" value="ECO:0007669"/>
    <property type="project" value="UniProtKB-SubCell"/>
</dbReference>
<evidence type="ECO:0000313" key="10">
    <source>
        <dbReference type="EMBL" id="SIQ09432.1"/>
    </source>
</evidence>
<feature type="transmembrane region" description="Helical" evidence="8">
    <location>
        <begin position="129"/>
        <end position="153"/>
    </location>
</feature>
<dbReference type="Proteomes" id="UP000186308">
    <property type="component" value="Unassembled WGS sequence"/>
</dbReference>
<evidence type="ECO:0000313" key="11">
    <source>
        <dbReference type="Proteomes" id="UP000186308"/>
    </source>
</evidence>
<dbReference type="SUPFAM" id="SSF103473">
    <property type="entry name" value="MFS general substrate transporter"/>
    <property type="match status" value="1"/>
</dbReference>
<evidence type="ECO:0000256" key="8">
    <source>
        <dbReference type="SAM" id="Phobius"/>
    </source>
</evidence>
<organism evidence="10 11">
    <name type="scientific">Acidiphilium rubrum</name>
    <dbReference type="NCBI Taxonomy" id="526"/>
    <lineage>
        <taxon>Bacteria</taxon>
        <taxon>Pseudomonadati</taxon>
        <taxon>Pseudomonadota</taxon>
        <taxon>Alphaproteobacteria</taxon>
        <taxon>Acetobacterales</taxon>
        <taxon>Acidocellaceae</taxon>
        <taxon>Acidiphilium</taxon>
    </lineage>
</organism>
<dbReference type="PROSITE" id="PS00216">
    <property type="entry name" value="SUGAR_TRANSPORT_1"/>
    <property type="match status" value="1"/>
</dbReference>
<evidence type="ECO:0000256" key="2">
    <source>
        <dbReference type="ARBA" id="ARBA00004141"/>
    </source>
</evidence>